<evidence type="ECO:0000256" key="11">
    <source>
        <dbReference type="RuleBase" id="RU363063"/>
    </source>
</evidence>
<keyword evidence="8 11" id="KW-0333">Golgi apparatus</keyword>
<dbReference type="GO" id="GO:0016758">
    <property type="term" value="F:hexosyltransferase activity"/>
    <property type="evidence" value="ECO:0007669"/>
    <property type="project" value="InterPro"/>
</dbReference>
<dbReference type="InterPro" id="IPR002659">
    <property type="entry name" value="Glyco_trans_31"/>
</dbReference>
<sequence>MKEKRKLLYHLVLLLATFILGLILWLSLILPYSEVNDNFTEIPGYVTHSELYNFTYPLNLLPGNDYGLLVNNSFNFSILNLGCSEQTFLLVLIHSAPGNFQKRNVIRSTWGNRTKKIKIFYVMGKALLDIQNKILHENQINKDIIQGNFKDVYRNLTLKHIMSLKYATYHCPQAKYILKTDDDVFVNMPLMQNFVNFDLSPFGTSNLLFCSVRKSVSVLRTYRSKWRVGFEEYPCRTYPTYCPGWVILYSPDVVFKLYKSAQNTANLFWIDDVHVTGILAAKNNISHTDSTNLIISKRDQHSLVEKKVFPAKPFLFGRPDLEADEIKSLWSGVSAHKVPKSALGV</sequence>
<name>A0A9N9QJX3_9CUCU</name>
<dbReference type="AlphaFoldDB" id="A0A9N9QJX3"/>
<dbReference type="EC" id="2.4.1.-" evidence="11"/>
<reference evidence="12" key="1">
    <citation type="submission" date="2022-01" db="EMBL/GenBank/DDBJ databases">
        <authorList>
            <person name="King R."/>
        </authorList>
    </citation>
    <scope>NUCLEOTIDE SEQUENCE</scope>
</reference>
<evidence type="ECO:0000313" key="13">
    <source>
        <dbReference type="Proteomes" id="UP001152799"/>
    </source>
</evidence>
<evidence type="ECO:0000256" key="2">
    <source>
        <dbReference type="ARBA" id="ARBA00008661"/>
    </source>
</evidence>
<evidence type="ECO:0000256" key="5">
    <source>
        <dbReference type="ARBA" id="ARBA00022692"/>
    </source>
</evidence>
<evidence type="ECO:0000256" key="10">
    <source>
        <dbReference type="ARBA" id="ARBA00023180"/>
    </source>
</evidence>
<comment type="subcellular location">
    <subcellularLocation>
        <location evidence="1 11">Golgi apparatus membrane</location>
        <topology evidence="1 11">Single-pass type II membrane protein</topology>
    </subcellularLocation>
</comment>
<dbReference type="Proteomes" id="UP001152799">
    <property type="component" value="Chromosome 10"/>
</dbReference>
<dbReference type="PANTHER" id="PTHR11214">
    <property type="entry name" value="BETA-1,3-N-ACETYLGLUCOSAMINYLTRANSFERASE"/>
    <property type="match status" value="1"/>
</dbReference>
<evidence type="ECO:0000256" key="3">
    <source>
        <dbReference type="ARBA" id="ARBA00022676"/>
    </source>
</evidence>
<dbReference type="GO" id="GO:0006493">
    <property type="term" value="P:protein O-linked glycosylation"/>
    <property type="evidence" value="ECO:0007669"/>
    <property type="project" value="TreeGrafter"/>
</dbReference>
<protein>
    <recommendedName>
        <fullName evidence="11">Hexosyltransferase</fullName>
        <ecNumber evidence="11">2.4.1.-</ecNumber>
    </recommendedName>
</protein>
<keyword evidence="7 11" id="KW-1133">Transmembrane helix</keyword>
<evidence type="ECO:0000313" key="12">
    <source>
        <dbReference type="EMBL" id="CAG9761681.1"/>
    </source>
</evidence>
<evidence type="ECO:0000256" key="8">
    <source>
        <dbReference type="ARBA" id="ARBA00023034"/>
    </source>
</evidence>
<dbReference type="Pfam" id="PF01762">
    <property type="entry name" value="Galactosyl_T"/>
    <property type="match status" value="1"/>
</dbReference>
<keyword evidence="3 11" id="KW-0328">Glycosyltransferase</keyword>
<dbReference type="GO" id="GO:0000139">
    <property type="term" value="C:Golgi membrane"/>
    <property type="evidence" value="ECO:0007669"/>
    <property type="project" value="UniProtKB-SubCell"/>
</dbReference>
<keyword evidence="4" id="KW-0808">Transferase</keyword>
<evidence type="ECO:0000256" key="6">
    <source>
        <dbReference type="ARBA" id="ARBA00022968"/>
    </source>
</evidence>
<feature type="transmembrane region" description="Helical" evidence="11">
    <location>
        <begin position="7"/>
        <end position="30"/>
    </location>
</feature>
<evidence type="ECO:0000256" key="7">
    <source>
        <dbReference type="ARBA" id="ARBA00022989"/>
    </source>
</evidence>
<keyword evidence="5 11" id="KW-0812">Transmembrane</keyword>
<dbReference type="EMBL" id="OU892286">
    <property type="protein sequence ID" value="CAG9761681.1"/>
    <property type="molecule type" value="Genomic_DNA"/>
</dbReference>
<evidence type="ECO:0000256" key="4">
    <source>
        <dbReference type="ARBA" id="ARBA00022679"/>
    </source>
</evidence>
<dbReference type="FunFam" id="3.90.550.50:FF:000001">
    <property type="entry name" value="Hexosyltransferase"/>
    <property type="match status" value="1"/>
</dbReference>
<proteinExistence type="inferred from homology"/>
<comment type="similarity">
    <text evidence="2 11">Belongs to the glycosyltransferase 31 family.</text>
</comment>
<dbReference type="OrthoDB" id="115198at2759"/>
<keyword evidence="6 11" id="KW-0735">Signal-anchor</keyword>
<keyword evidence="9 11" id="KW-0472">Membrane</keyword>
<dbReference type="Gene3D" id="3.90.550.50">
    <property type="match status" value="1"/>
</dbReference>
<organism evidence="12 13">
    <name type="scientific">Ceutorhynchus assimilis</name>
    <name type="common">cabbage seed weevil</name>
    <dbReference type="NCBI Taxonomy" id="467358"/>
    <lineage>
        <taxon>Eukaryota</taxon>
        <taxon>Metazoa</taxon>
        <taxon>Ecdysozoa</taxon>
        <taxon>Arthropoda</taxon>
        <taxon>Hexapoda</taxon>
        <taxon>Insecta</taxon>
        <taxon>Pterygota</taxon>
        <taxon>Neoptera</taxon>
        <taxon>Endopterygota</taxon>
        <taxon>Coleoptera</taxon>
        <taxon>Polyphaga</taxon>
        <taxon>Cucujiformia</taxon>
        <taxon>Curculionidae</taxon>
        <taxon>Ceutorhynchinae</taxon>
        <taxon>Ceutorhynchus</taxon>
    </lineage>
</organism>
<keyword evidence="10" id="KW-0325">Glycoprotein</keyword>
<gene>
    <name evidence="12" type="ORF">CEUTPL_LOCUS2376</name>
</gene>
<evidence type="ECO:0000256" key="1">
    <source>
        <dbReference type="ARBA" id="ARBA00004323"/>
    </source>
</evidence>
<evidence type="ECO:0000256" key="9">
    <source>
        <dbReference type="ARBA" id="ARBA00023136"/>
    </source>
</evidence>
<dbReference type="PANTHER" id="PTHR11214:SF376">
    <property type="entry name" value="HEXOSYLTRANSFERASE"/>
    <property type="match status" value="1"/>
</dbReference>
<accession>A0A9N9QJX3</accession>
<keyword evidence="13" id="KW-1185">Reference proteome</keyword>